<evidence type="ECO:0000313" key="9">
    <source>
        <dbReference type="Proteomes" id="UP000274358"/>
    </source>
</evidence>
<comment type="subcellular location">
    <subcellularLocation>
        <location evidence="1">Cell membrane</location>
        <topology evidence="1">Multi-pass membrane protein</topology>
    </subcellularLocation>
</comment>
<feature type="transmembrane region" description="Helical" evidence="6">
    <location>
        <begin position="403"/>
        <end position="425"/>
    </location>
</feature>
<accession>A0A3S0SAT5</accession>
<feature type="transmembrane region" description="Helical" evidence="6">
    <location>
        <begin position="326"/>
        <end position="348"/>
    </location>
</feature>
<dbReference type="NCBIfam" id="TIGR03480">
    <property type="entry name" value="HpnN"/>
    <property type="match status" value="1"/>
</dbReference>
<feature type="transmembrane region" description="Helical" evidence="6">
    <location>
        <begin position="375"/>
        <end position="397"/>
    </location>
</feature>
<dbReference type="PANTHER" id="PTHR33406:SF13">
    <property type="entry name" value="MEMBRANE PROTEIN YDFJ"/>
    <property type="match status" value="1"/>
</dbReference>
<keyword evidence="2" id="KW-1003">Cell membrane</keyword>
<feature type="domain" description="Membrane transport protein MMPL" evidence="7">
    <location>
        <begin position="233"/>
        <end position="426"/>
    </location>
</feature>
<dbReference type="GO" id="GO:0005886">
    <property type="term" value="C:plasma membrane"/>
    <property type="evidence" value="ECO:0007669"/>
    <property type="project" value="UniProtKB-SubCell"/>
</dbReference>
<evidence type="ECO:0000256" key="4">
    <source>
        <dbReference type="ARBA" id="ARBA00022989"/>
    </source>
</evidence>
<feature type="transmembrane region" description="Helical" evidence="6">
    <location>
        <begin position="832"/>
        <end position="855"/>
    </location>
</feature>
<keyword evidence="3 6" id="KW-0812">Transmembrane</keyword>
<organism evidence="8 9">
    <name type="scientific">Dyella choica</name>
    <dbReference type="NCBI Taxonomy" id="1927959"/>
    <lineage>
        <taxon>Bacteria</taxon>
        <taxon>Pseudomonadati</taxon>
        <taxon>Pseudomonadota</taxon>
        <taxon>Gammaproteobacteria</taxon>
        <taxon>Lysobacterales</taxon>
        <taxon>Rhodanobacteraceae</taxon>
        <taxon>Dyella</taxon>
    </lineage>
</organism>
<proteinExistence type="predicted"/>
<reference evidence="8 9" key="1">
    <citation type="submission" date="2018-12" db="EMBL/GenBank/DDBJ databases">
        <title>Dyella dinghuensis sp. nov. DHOA06 and Dyella choica sp. nov. 4M-K27, isolated from forest soil.</title>
        <authorList>
            <person name="Qiu L.-H."/>
            <person name="Gao Z.-H."/>
        </authorList>
    </citation>
    <scope>NUCLEOTIDE SEQUENCE [LARGE SCALE GENOMIC DNA]</scope>
    <source>
        <strain evidence="8 9">4M-K27</strain>
    </source>
</reference>
<feature type="transmembrane region" description="Helical" evidence="6">
    <location>
        <begin position="299"/>
        <end position="320"/>
    </location>
</feature>
<dbReference type="SUPFAM" id="SSF82866">
    <property type="entry name" value="Multidrug efflux transporter AcrB transmembrane domain"/>
    <property type="match status" value="2"/>
</dbReference>
<dbReference type="AlphaFoldDB" id="A0A3S0SAT5"/>
<feature type="transmembrane region" description="Helical" evidence="6">
    <location>
        <begin position="454"/>
        <end position="474"/>
    </location>
</feature>
<dbReference type="InterPro" id="IPR050545">
    <property type="entry name" value="Mycobact_MmpL"/>
</dbReference>
<keyword evidence="5 6" id="KW-0472">Membrane</keyword>
<feature type="transmembrane region" description="Helical" evidence="6">
    <location>
        <begin position="274"/>
        <end position="292"/>
    </location>
</feature>
<dbReference type="Proteomes" id="UP000274358">
    <property type="component" value="Unassembled WGS sequence"/>
</dbReference>
<evidence type="ECO:0000259" key="7">
    <source>
        <dbReference type="Pfam" id="PF03176"/>
    </source>
</evidence>
<keyword evidence="9" id="KW-1185">Reference proteome</keyword>
<evidence type="ECO:0000313" key="8">
    <source>
        <dbReference type="EMBL" id="RUL76812.1"/>
    </source>
</evidence>
<dbReference type="PANTHER" id="PTHR33406">
    <property type="entry name" value="MEMBRANE PROTEIN MJ1562-RELATED"/>
    <property type="match status" value="1"/>
</dbReference>
<evidence type="ECO:0000256" key="2">
    <source>
        <dbReference type="ARBA" id="ARBA00022475"/>
    </source>
</evidence>
<evidence type="ECO:0000256" key="1">
    <source>
        <dbReference type="ARBA" id="ARBA00004651"/>
    </source>
</evidence>
<dbReference type="InterPro" id="IPR004869">
    <property type="entry name" value="MMPL_dom"/>
</dbReference>
<feature type="transmembrane region" description="Helical" evidence="6">
    <location>
        <begin position="711"/>
        <end position="731"/>
    </location>
</feature>
<keyword evidence="4 6" id="KW-1133">Transmembrane helix</keyword>
<name>A0A3S0SAT5_9GAMM</name>
<feature type="domain" description="Membrane transport protein MMPL" evidence="7">
    <location>
        <begin position="623"/>
        <end position="853"/>
    </location>
</feature>
<feature type="transmembrane region" description="Helical" evidence="6">
    <location>
        <begin position="15"/>
        <end position="35"/>
    </location>
</feature>
<evidence type="ECO:0000256" key="5">
    <source>
        <dbReference type="ARBA" id="ARBA00023136"/>
    </source>
</evidence>
<dbReference type="OrthoDB" id="7067407at2"/>
<gene>
    <name evidence="8" type="ORF">EKH80_08890</name>
</gene>
<dbReference type="Pfam" id="PF03176">
    <property type="entry name" value="MMPL"/>
    <property type="match status" value="2"/>
</dbReference>
<feature type="transmembrane region" description="Helical" evidence="6">
    <location>
        <begin position="764"/>
        <end position="788"/>
    </location>
</feature>
<dbReference type="EMBL" id="RYYV01000005">
    <property type="protein sequence ID" value="RUL76812.1"/>
    <property type="molecule type" value="Genomic_DNA"/>
</dbReference>
<dbReference type="InterPro" id="IPR017841">
    <property type="entry name" value="Hopanoid_biosynth_HpnN"/>
</dbReference>
<dbReference type="Gene3D" id="1.20.1640.10">
    <property type="entry name" value="Multidrug efflux transporter AcrB transmembrane domain"/>
    <property type="match status" value="2"/>
</dbReference>
<evidence type="ECO:0000256" key="3">
    <source>
        <dbReference type="ARBA" id="ARBA00022692"/>
    </source>
</evidence>
<sequence>MTEFIVRLVQFCRRYAIAVVLVFFALAGLGVWVAAKRLSVDTNTDNLFAITLPWRQHAIAFDREFPQFNNVLAVVVRGVTPEESDETAAELAKTLAADKKHFIDVSRPDADPFFCQEGLLLLDPNDLNKMLGSLMNAQPLLGPLAADPSARGLLNGVSLMAAGVRIQHADLSPYKPALDQLTQVLNNAADAHPTPLSWQSLLGSDITQQPQNVRFVLTHPVLEDGSLQPGLAATQALDRVAAGLPDVKAGRVHVDYTGSVALADVQFGALTKGIVASTVVSLFLLALWLYLAMHSFRRIIPILLTLLVGFALTTGFAALAVGTLNVISVAFAVLFVGLAVDFCIQFAVRLREQRMLHDDINVALAEGARVSGSQIAVAAAATACGFLAFSPTSFVGVAELGTIAGVGMGIALVCTLTLLPALLILMKPTRQSKELSLPFGPKLDSLLHCHYKPVLVAFALLGIAGLVAGVRMPFDANPLNTQDPNSEPMRTLRSLADNPVTNPFNINITVPKLDTARTLSDKLSKLPEVSSVISAATFVPADQQASLDQLNQAQVLMLPSLDVDPSAPPVTAQALRSAISDTLDAINDAKPEMTADSPLRSIESALQKLAKAPDDRLMAMNAAVSRFLPKQLDSLRDALNAKGVTLQSLPETIKRDWVSPNGQVRIQVSPTVNEQDTAGLRKFVEAVQRVAPEAGGPAVTTIASADTIMQAFKQAAILAIVAIAVVLMLVIRRLKDASIVLLTLAMSALLTALLARVAGMAVNYANIIALPLLLGVGVSFNVYFVMNWRAGMRRFVSSASARAVLFSALTTGTAFGSLALSHDLGMASMGRMLLVSLVAVLLATFIFLPALLYAIKPPSRISGTGH</sequence>
<comment type="caution">
    <text evidence="8">The sequence shown here is derived from an EMBL/GenBank/DDBJ whole genome shotgun (WGS) entry which is preliminary data.</text>
</comment>
<protein>
    <submittedName>
        <fullName evidence="8">RND transporter</fullName>
    </submittedName>
</protein>
<feature type="transmembrane region" description="Helical" evidence="6">
    <location>
        <begin position="800"/>
        <end position="820"/>
    </location>
</feature>
<feature type="transmembrane region" description="Helical" evidence="6">
    <location>
        <begin position="738"/>
        <end position="758"/>
    </location>
</feature>
<evidence type="ECO:0000256" key="6">
    <source>
        <dbReference type="SAM" id="Phobius"/>
    </source>
</evidence>
<dbReference type="RefSeq" id="WP_126684372.1">
    <property type="nucleotide sequence ID" value="NZ_RYYV01000005.1"/>
</dbReference>